<sequence length="174" mass="20207">MEKILSLAKQKDLYGYFISAKDIVIENRVYLKCAYGCKDFGKRLNCPPHCISIDEFKKILSEYEKGIILIEKYSISKNDDISKVWDDIRKKSFKKMLEIEKIAFNEGYSFAYLLRPGSCNECERCPQRCIKPHMRRFSPEAVGVNLTKTLQNINISINYSDYKVINLVGILLLD</sequence>
<evidence type="ECO:0000313" key="2">
    <source>
        <dbReference type="Proteomes" id="UP000242497"/>
    </source>
</evidence>
<dbReference type="STRING" id="1123349.SAMN02744037_00267"/>
<dbReference type="Proteomes" id="UP000242497">
    <property type="component" value="Unassembled WGS sequence"/>
</dbReference>
<keyword evidence="2" id="KW-1185">Reference proteome</keyword>
<dbReference type="EMBL" id="FRAE01000006">
    <property type="protein sequence ID" value="SHJ53202.1"/>
    <property type="molecule type" value="Genomic_DNA"/>
</dbReference>
<accession>A0A1M6K308</accession>
<dbReference type="OrthoDB" id="5420534at2"/>
<dbReference type="InterPro" id="IPR019271">
    <property type="entry name" value="DUF2284_metal-binding"/>
</dbReference>
<reference evidence="2" key="1">
    <citation type="submission" date="2016-11" db="EMBL/GenBank/DDBJ databases">
        <authorList>
            <person name="Varghese N."/>
            <person name="Submissions S."/>
        </authorList>
    </citation>
    <scope>NUCLEOTIDE SEQUENCE [LARGE SCALE GENOMIC DNA]</scope>
    <source>
        <strain evidence="2">DSM 15518</strain>
    </source>
</reference>
<gene>
    <name evidence="1" type="ORF">SAMN02744037_00267</name>
</gene>
<dbReference type="Pfam" id="PF10050">
    <property type="entry name" value="DUF2284"/>
    <property type="match status" value="1"/>
</dbReference>
<dbReference type="PIRSF" id="PIRSF018748">
    <property type="entry name" value="UCP018748"/>
    <property type="match status" value="1"/>
</dbReference>
<dbReference type="AlphaFoldDB" id="A0A1M6K308"/>
<organism evidence="1 2">
    <name type="scientific">Tepidibacter formicigenes DSM 15518</name>
    <dbReference type="NCBI Taxonomy" id="1123349"/>
    <lineage>
        <taxon>Bacteria</taxon>
        <taxon>Bacillati</taxon>
        <taxon>Bacillota</taxon>
        <taxon>Clostridia</taxon>
        <taxon>Peptostreptococcales</taxon>
        <taxon>Peptostreptococcaceae</taxon>
        <taxon>Tepidibacter</taxon>
    </lineage>
</organism>
<name>A0A1M6K308_9FIRM</name>
<protein>
    <submittedName>
        <fullName evidence="1">Predicted metal-binding protein</fullName>
    </submittedName>
</protein>
<proteinExistence type="predicted"/>
<dbReference type="RefSeq" id="WP_084605380.1">
    <property type="nucleotide sequence ID" value="NZ_FRAE01000006.1"/>
</dbReference>
<evidence type="ECO:0000313" key="1">
    <source>
        <dbReference type="EMBL" id="SHJ53202.1"/>
    </source>
</evidence>